<feature type="domain" description="Terpene synthase metal-binding" evidence="9">
    <location>
        <begin position="515"/>
        <end position="750"/>
    </location>
</feature>
<dbReference type="InterPro" id="IPR008930">
    <property type="entry name" value="Terpenoid_cyclase/PrenylTrfase"/>
</dbReference>
<dbReference type="RefSeq" id="NP_001307929.1">
    <property type="nucleotide sequence ID" value="NM_001321000.1"/>
</dbReference>
<dbReference type="InterPro" id="IPR050148">
    <property type="entry name" value="Terpene_synthase-like"/>
</dbReference>
<evidence type="ECO:0000256" key="2">
    <source>
        <dbReference type="ARBA" id="ARBA00004229"/>
    </source>
</evidence>
<dbReference type="GO" id="GO:0009507">
    <property type="term" value="C:chloroplast"/>
    <property type="evidence" value="ECO:0007669"/>
    <property type="project" value="UniProtKB-SubCell"/>
</dbReference>
<dbReference type="Gene3D" id="1.50.10.130">
    <property type="entry name" value="Terpene synthase, N-terminal domain"/>
    <property type="match status" value="1"/>
</dbReference>
<dbReference type="Gene3D" id="1.50.10.160">
    <property type="match status" value="1"/>
</dbReference>
<feature type="domain" description="Terpene synthase N-terminal" evidence="8">
    <location>
        <begin position="245"/>
        <end position="435"/>
    </location>
</feature>
<evidence type="ECO:0000256" key="7">
    <source>
        <dbReference type="ARBA" id="ARBA00023239"/>
    </source>
</evidence>
<dbReference type="FunFam" id="1.10.600.10:FF:000005">
    <property type="entry name" value="Ent-kaur-16-ene synthase, chloroplastic"/>
    <property type="match status" value="1"/>
</dbReference>
<evidence type="ECO:0000256" key="6">
    <source>
        <dbReference type="ARBA" id="ARBA00022842"/>
    </source>
</evidence>
<sequence>MSATIIFPAASSSSSYLSVVKHQMIRDITIPSRRLGGGLSFTQHSSSTAACVVDATRGPDFALQCNETTKERIRKLFHKVEFSVSSYDTAWVAMVPSPHSAKVPCFPECLHWVLHNQLEDGSWGLPHHQPLLLKDVLSSTLACVLALKRWGIGEQLISNGLRFIELNFASATDEDQYSPIGFDVIFPGMLEYAQHLSLKLHLESGVFNELLHKRAIQLTRPYDSSSLELNAYLAYVSEGIGELQDWKMVMKYQRKNGSLFNSPSTTAASLIHLHDSGCLDYLRGALKKFGNAVPTIYPINIHASLCMVDDLKKLGICRHFSEEIQNVLDETYRCWLQGEDEIFTSAGTCSMAFRILRGYGYNVSSDPVAQFLEQEQYSGHLNDIHTMLDLYQALEMIIATDKPVSMKLNSSSLQSLIQRLSDEFYPPNGLTKQIREQVDDVLKFPSHANIKRVANRRNIKHYDVDNTRVLKTSYSSSNFGNKDFLTLAVEDFNLCQSIHRNELKQLERWLTQNRLDKLKFVRERSAYCYFSAAATIFQPELSDARMSWAKNGVLTTVIDDFFDVGGSMEELNNLILLFKKWDVDVSTDCCSERVGIIFSALHSTISEIGDKASKWQARSVTRHITDIWLNLLNAMLREAEWAKDMSVPSLDKYMANGYVSFALGPIFLPALYFVGPKLPDDVVQHPEYHSLFELVSTCGRLLNDIRSFERESKDGKLNAVTLSVTHGNGRISEEAAIEGLSHRVEMQRKELLKLVLQREGSVVPNACKDLFWEMSKVLHQFYIKDDGFSSMGMADTVNAIIHEPITLNYLGDSKLITDYN</sequence>
<dbReference type="InterPro" id="IPR044814">
    <property type="entry name" value="Terpene_cyclase_plant_C1"/>
</dbReference>
<dbReference type="GO" id="GO:0010333">
    <property type="term" value="F:terpene synthase activity"/>
    <property type="evidence" value="ECO:0007669"/>
    <property type="project" value="InterPro"/>
</dbReference>
<dbReference type="CDD" id="cd00684">
    <property type="entry name" value="Terpene_cyclase_plant_C1"/>
    <property type="match status" value="1"/>
</dbReference>
<comment type="subcellular location">
    <subcellularLocation>
        <location evidence="2">Plastid</location>
        <location evidence="2">Chloroplast</location>
    </subcellularLocation>
</comment>
<keyword evidence="6" id="KW-0460">Magnesium</keyword>
<dbReference type="SFLD" id="SFLDG01014">
    <property type="entry name" value="Terpene_Cyclase_Like_1_N-term"/>
    <property type="match status" value="1"/>
</dbReference>
<protein>
    <submittedName>
        <fullName evidence="10">Ent-kaurene synthase</fullName>
    </submittedName>
</protein>
<dbReference type="PANTHER" id="PTHR31739">
    <property type="entry name" value="ENT-COPALYL DIPHOSPHATE SYNTHASE, CHLOROPLASTIC"/>
    <property type="match status" value="1"/>
</dbReference>
<dbReference type="GeneID" id="101252605"/>
<organism evidence="10">
    <name type="scientific">Solanum lycopersicum</name>
    <name type="common">Tomato</name>
    <name type="synonym">Lycopersicon esculentum</name>
    <dbReference type="NCBI Taxonomy" id="4081"/>
    <lineage>
        <taxon>Eukaryota</taxon>
        <taxon>Viridiplantae</taxon>
        <taxon>Streptophyta</taxon>
        <taxon>Embryophyta</taxon>
        <taxon>Tracheophyta</taxon>
        <taxon>Spermatophyta</taxon>
        <taxon>Magnoliopsida</taxon>
        <taxon>eudicotyledons</taxon>
        <taxon>Gunneridae</taxon>
        <taxon>Pentapetalae</taxon>
        <taxon>asterids</taxon>
        <taxon>lamiids</taxon>
        <taxon>Solanales</taxon>
        <taxon>Solanaceae</taxon>
        <taxon>Solanoideae</taxon>
        <taxon>Solaneae</taxon>
        <taxon>Solanum</taxon>
        <taxon>Solanum subgen. Lycopersicon</taxon>
    </lineage>
</organism>
<dbReference type="FunFam" id="1.50.10.160:FF:000002">
    <property type="entry name" value="cis-abienol synthase, chloroplastic"/>
    <property type="match status" value="1"/>
</dbReference>
<keyword evidence="4" id="KW-0934">Plastid</keyword>
<dbReference type="FunFam" id="1.50.10.130:FF:000002">
    <property type="entry name" value="Ent-copalyl diphosphate synthase, chloroplastic"/>
    <property type="match status" value="1"/>
</dbReference>
<evidence type="ECO:0000256" key="4">
    <source>
        <dbReference type="ARBA" id="ARBA00022528"/>
    </source>
</evidence>
<dbReference type="GO" id="GO:0016115">
    <property type="term" value="P:terpenoid catabolic process"/>
    <property type="evidence" value="ECO:0007669"/>
    <property type="project" value="UniProtKB-ARBA"/>
</dbReference>
<evidence type="ECO:0000256" key="5">
    <source>
        <dbReference type="ARBA" id="ARBA00022723"/>
    </source>
</evidence>
<accession>G5CV50</accession>
<evidence type="ECO:0000256" key="1">
    <source>
        <dbReference type="ARBA" id="ARBA00001946"/>
    </source>
</evidence>
<comment type="similarity">
    <text evidence="3">Belongs to the terpene synthase family.</text>
</comment>
<keyword evidence="5" id="KW-0479">Metal-binding</keyword>
<dbReference type="Pfam" id="PF01397">
    <property type="entry name" value="Terpene_synth"/>
    <property type="match status" value="1"/>
</dbReference>
<dbReference type="KEGG" id="sly:101252605"/>
<keyword evidence="7" id="KW-0456">Lyase</keyword>
<dbReference type="SUPFAM" id="SSF48239">
    <property type="entry name" value="Terpenoid cyclases/Protein prenyltransferases"/>
    <property type="match status" value="2"/>
</dbReference>
<dbReference type="GO" id="GO:0009395">
    <property type="term" value="P:phospholipid catabolic process"/>
    <property type="evidence" value="ECO:0007669"/>
    <property type="project" value="UniProtKB-ARBA"/>
</dbReference>
<dbReference type="EMBL" id="JN412086">
    <property type="protein sequence ID" value="AEP82778.1"/>
    <property type="molecule type" value="Genomic_DNA"/>
</dbReference>
<dbReference type="GO" id="GO:0016102">
    <property type="term" value="P:diterpenoid biosynthetic process"/>
    <property type="evidence" value="ECO:0007669"/>
    <property type="project" value="InterPro"/>
</dbReference>
<evidence type="ECO:0000259" key="9">
    <source>
        <dbReference type="Pfam" id="PF03936"/>
    </source>
</evidence>
<dbReference type="PANTHER" id="PTHR31739:SF3">
    <property type="entry name" value="ENT-KAUR-16-ENE SYNTHASE, CHLOROPLASTIC"/>
    <property type="match status" value="1"/>
</dbReference>
<dbReference type="OrthoDB" id="2343925at2759"/>
<reference evidence="10" key="1">
    <citation type="journal article" date="2011" name="Plant Physiol.">
        <title>The tomato terpene synthase gene family.</title>
        <authorList>
            <person name="Falara V."/>
            <person name="Akhtar T.A."/>
            <person name="Nguyen T.T."/>
            <person name="Spyropoulou E.A."/>
            <person name="Bleeker P.M."/>
            <person name="Schauvinhold I."/>
            <person name="Matsuba Y."/>
            <person name="Bonini M.E."/>
            <person name="Schilmiller A.L."/>
            <person name="Last R.L."/>
            <person name="Schuurink R.C."/>
            <person name="Pichersky E."/>
        </authorList>
    </citation>
    <scope>NUCLEOTIDE SEQUENCE</scope>
</reference>
<keyword evidence="4" id="KW-0150">Chloroplast</keyword>
<dbReference type="Gene3D" id="1.10.600.10">
    <property type="entry name" value="Farnesyl Diphosphate Synthase"/>
    <property type="match status" value="1"/>
</dbReference>
<dbReference type="InterPro" id="IPR008949">
    <property type="entry name" value="Isoprenoid_synthase_dom_sf"/>
</dbReference>
<dbReference type="InterPro" id="IPR001906">
    <property type="entry name" value="Terpene_synth_N"/>
</dbReference>
<dbReference type="SMR" id="G5CV50"/>
<evidence type="ECO:0000313" key="10">
    <source>
        <dbReference type="EMBL" id="AEP82778.1"/>
    </source>
</evidence>
<evidence type="ECO:0000259" key="8">
    <source>
        <dbReference type="Pfam" id="PF01397"/>
    </source>
</evidence>
<dbReference type="Pfam" id="PF03936">
    <property type="entry name" value="Terpene_synth_C"/>
    <property type="match status" value="1"/>
</dbReference>
<dbReference type="InterPro" id="IPR036965">
    <property type="entry name" value="Terpene_synth_N_sf"/>
</dbReference>
<dbReference type="ExpressionAtlas" id="G5CV50">
    <property type="expression patterns" value="baseline and differential"/>
</dbReference>
<dbReference type="InterPro" id="IPR005630">
    <property type="entry name" value="Terpene_synthase_metal-bd"/>
</dbReference>
<evidence type="ECO:0000256" key="3">
    <source>
        <dbReference type="ARBA" id="ARBA00006333"/>
    </source>
</evidence>
<dbReference type="AlphaFoldDB" id="G5CV50"/>
<comment type="cofactor">
    <cofactor evidence="1">
        <name>Mg(2+)</name>
        <dbReference type="ChEBI" id="CHEBI:18420"/>
    </cofactor>
</comment>
<dbReference type="UniPathway" id="UPA00213"/>
<proteinExistence type="inferred from homology"/>
<name>G5CV50_SOLLC</name>
<gene>
    <name evidence="10" type="primary">TPS24</name>
</gene>
<dbReference type="SUPFAM" id="SSF48576">
    <property type="entry name" value="Terpenoid synthases"/>
    <property type="match status" value="1"/>
</dbReference>
<dbReference type="GO" id="GO:0000287">
    <property type="term" value="F:magnesium ion binding"/>
    <property type="evidence" value="ECO:0007669"/>
    <property type="project" value="InterPro"/>
</dbReference>